<keyword evidence="3 7" id="KW-0863">Zinc-finger</keyword>
<dbReference type="InterPro" id="IPR006171">
    <property type="entry name" value="TOPRIM_dom"/>
</dbReference>
<dbReference type="EMBL" id="DRTT01000007">
    <property type="protein sequence ID" value="HHF97909.1"/>
    <property type="molecule type" value="Genomic_DNA"/>
</dbReference>
<dbReference type="Gene3D" id="6.10.250.240">
    <property type="match status" value="1"/>
</dbReference>
<dbReference type="InterPro" id="IPR000093">
    <property type="entry name" value="DNA_Rcmb_RecR"/>
</dbReference>
<organism evidence="9">
    <name type="scientific">Aerophobetes bacterium</name>
    <dbReference type="NCBI Taxonomy" id="2030807"/>
    <lineage>
        <taxon>Bacteria</taxon>
        <taxon>Candidatus Aerophobota</taxon>
    </lineage>
</organism>
<dbReference type="GO" id="GO:0006281">
    <property type="term" value="P:DNA repair"/>
    <property type="evidence" value="ECO:0007669"/>
    <property type="project" value="UniProtKB-UniRule"/>
</dbReference>
<dbReference type="GO" id="GO:0003677">
    <property type="term" value="F:DNA binding"/>
    <property type="evidence" value="ECO:0007669"/>
    <property type="project" value="UniProtKB-UniRule"/>
</dbReference>
<evidence type="ECO:0000256" key="3">
    <source>
        <dbReference type="ARBA" id="ARBA00022771"/>
    </source>
</evidence>
<evidence type="ECO:0000256" key="7">
    <source>
        <dbReference type="HAMAP-Rule" id="MF_00017"/>
    </source>
</evidence>
<dbReference type="Pfam" id="PF21176">
    <property type="entry name" value="RecR_HhH"/>
    <property type="match status" value="1"/>
</dbReference>
<feature type="domain" description="Toprim" evidence="8">
    <location>
        <begin position="80"/>
        <end position="175"/>
    </location>
</feature>
<dbReference type="HAMAP" id="MF_00017">
    <property type="entry name" value="RecR"/>
    <property type="match status" value="1"/>
</dbReference>
<dbReference type="InterPro" id="IPR023627">
    <property type="entry name" value="Rcmb_RecR"/>
</dbReference>
<proteinExistence type="inferred from homology"/>
<keyword evidence="5 7" id="KW-0233">DNA recombination</keyword>
<comment type="similarity">
    <text evidence="7">Belongs to the RecR family.</text>
</comment>
<evidence type="ECO:0000256" key="5">
    <source>
        <dbReference type="ARBA" id="ARBA00023172"/>
    </source>
</evidence>
<sequence length="204" mass="22976">MYSVGSLERLINQLTRLPGIGERSARRLAFHILKQPKNETLRLIEAIRAVKDKVKRCSICNNFSEEDPCAICKDEGRDKSVICVVEEPQDVFLFEKIREYRGLYHVLGGAISPLKGVNPEDLNIESLLERVKEGKVKEIILATDPDTEGEATAIYLFKLLSPFKVKVSRLAHGLPAGGDLEFADEITLTHALRGRKDMEESWDI</sequence>
<dbReference type="SMART" id="SM00493">
    <property type="entry name" value="TOPRIM"/>
    <property type="match status" value="1"/>
</dbReference>
<dbReference type="GO" id="GO:0006310">
    <property type="term" value="P:DNA recombination"/>
    <property type="evidence" value="ECO:0007669"/>
    <property type="project" value="UniProtKB-UniRule"/>
</dbReference>
<feature type="zinc finger region" description="C4-type" evidence="7">
    <location>
        <begin position="57"/>
        <end position="72"/>
    </location>
</feature>
<gene>
    <name evidence="7 9" type="primary">recR</name>
    <name evidence="9" type="ORF">ENL39_00270</name>
</gene>
<evidence type="ECO:0000313" key="9">
    <source>
        <dbReference type="EMBL" id="HHF97909.1"/>
    </source>
</evidence>
<dbReference type="Gene3D" id="1.10.8.420">
    <property type="entry name" value="RecR Domain 1"/>
    <property type="match status" value="1"/>
</dbReference>
<evidence type="ECO:0000259" key="8">
    <source>
        <dbReference type="PROSITE" id="PS50880"/>
    </source>
</evidence>
<evidence type="ECO:0000256" key="2">
    <source>
        <dbReference type="ARBA" id="ARBA00022763"/>
    </source>
</evidence>
<dbReference type="InterPro" id="IPR034137">
    <property type="entry name" value="TOPRIM_RecR"/>
</dbReference>
<dbReference type="Pfam" id="PF02132">
    <property type="entry name" value="RecR_ZnF"/>
    <property type="match status" value="1"/>
</dbReference>
<dbReference type="PROSITE" id="PS01300">
    <property type="entry name" value="RECR"/>
    <property type="match status" value="1"/>
</dbReference>
<dbReference type="PANTHER" id="PTHR30446:SF0">
    <property type="entry name" value="RECOMBINATION PROTEIN RECR"/>
    <property type="match status" value="1"/>
</dbReference>
<dbReference type="InterPro" id="IPR015967">
    <property type="entry name" value="Rcmb_RecR_Znf"/>
</dbReference>
<keyword evidence="1 7" id="KW-0479">Metal-binding</keyword>
<dbReference type="PANTHER" id="PTHR30446">
    <property type="entry name" value="RECOMBINATION PROTEIN RECR"/>
    <property type="match status" value="1"/>
</dbReference>
<protein>
    <recommendedName>
        <fullName evidence="7">Recombination protein RecR</fullName>
    </recommendedName>
</protein>
<dbReference type="Gene3D" id="3.40.1360.10">
    <property type="match status" value="1"/>
</dbReference>
<dbReference type="PROSITE" id="PS50880">
    <property type="entry name" value="TOPRIM"/>
    <property type="match status" value="1"/>
</dbReference>
<comment type="function">
    <text evidence="7">May play a role in DNA repair. It seems to be involved in an RecBC-independent recombinational process of DNA repair. It may act with RecF and RecO.</text>
</comment>
<dbReference type="Gene3D" id="3.30.60.80">
    <property type="match status" value="1"/>
</dbReference>
<name>A0A7V5HXW3_UNCAE</name>
<evidence type="ECO:0000256" key="6">
    <source>
        <dbReference type="ARBA" id="ARBA00023204"/>
    </source>
</evidence>
<comment type="caution">
    <text evidence="9">The sequence shown here is derived from an EMBL/GenBank/DDBJ whole genome shotgun (WGS) entry which is preliminary data.</text>
</comment>
<evidence type="ECO:0000256" key="1">
    <source>
        <dbReference type="ARBA" id="ARBA00022723"/>
    </source>
</evidence>
<dbReference type="Pfam" id="PF13662">
    <property type="entry name" value="Toprim_4"/>
    <property type="match status" value="1"/>
</dbReference>
<dbReference type="SUPFAM" id="SSF111304">
    <property type="entry name" value="Recombination protein RecR"/>
    <property type="match status" value="1"/>
</dbReference>
<keyword evidence="2 7" id="KW-0227">DNA damage</keyword>
<dbReference type="AlphaFoldDB" id="A0A7V5HXW3"/>
<accession>A0A7V5HXW3</accession>
<dbReference type="Proteomes" id="UP000886070">
    <property type="component" value="Unassembled WGS sequence"/>
</dbReference>
<dbReference type="Pfam" id="PF21175">
    <property type="entry name" value="RecR_C"/>
    <property type="match status" value="1"/>
</dbReference>
<dbReference type="NCBIfam" id="TIGR00615">
    <property type="entry name" value="recR"/>
    <property type="match status" value="1"/>
</dbReference>
<keyword evidence="4 7" id="KW-0862">Zinc</keyword>
<reference evidence="9" key="1">
    <citation type="journal article" date="2020" name="mSystems">
        <title>Genome- and Community-Level Interaction Insights into Carbon Utilization and Element Cycling Functions of Hydrothermarchaeota in Hydrothermal Sediment.</title>
        <authorList>
            <person name="Zhou Z."/>
            <person name="Liu Y."/>
            <person name="Xu W."/>
            <person name="Pan J."/>
            <person name="Luo Z.H."/>
            <person name="Li M."/>
        </authorList>
    </citation>
    <scope>NUCLEOTIDE SEQUENCE [LARGE SCALE GENOMIC DNA]</scope>
    <source>
        <strain evidence="9">HyVt-92</strain>
    </source>
</reference>
<dbReference type="GO" id="GO:0008270">
    <property type="term" value="F:zinc ion binding"/>
    <property type="evidence" value="ECO:0007669"/>
    <property type="project" value="UniProtKB-KW"/>
</dbReference>
<evidence type="ECO:0000256" key="4">
    <source>
        <dbReference type="ARBA" id="ARBA00022833"/>
    </source>
</evidence>
<keyword evidence="6 7" id="KW-0234">DNA repair</keyword>
<dbReference type="CDD" id="cd01025">
    <property type="entry name" value="TOPRIM_recR"/>
    <property type="match status" value="1"/>
</dbReference>